<name>A0ABV9EH29_9ACTN</name>
<evidence type="ECO:0000256" key="1">
    <source>
        <dbReference type="SAM" id="Phobius"/>
    </source>
</evidence>
<dbReference type="InterPro" id="IPR013324">
    <property type="entry name" value="RNA_pol_sigma_r3/r4-like"/>
</dbReference>
<keyword evidence="1" id="KW-0472">Membrane</keyword>
<dbReference type="InterPro" id="IPR011042">
    <property type="entry name" value="6-blade_b-propeller_TolB-like"/>
</dbReference>
<evidence type="ECO:0008006" key="4">
    <source>
        <dbReference type="Google" id="ProtNLM"/>
    </source>
</evidence>
<keyword evidence="3" id="KW-1185">Reference proteome</keyword>
<dbReference type="SUPFAM" id="SSF88659">
    <property type="entry name" value="Sigma3 and sigma4 domains of RNA polymerase sigma factors"/>
    <property type="match status" value="1"/>
</dbReference>
<sequence>MKRRRGFRHFVTETQQGLLRTAYLLTGSGPEAQALVRRTYGSLGADWSGARGREPVSAARNALYRRLLTARPVARGEGLFATMSELPLEDRMILVACHFEGLPLGGIAWTLGLSTESARERIEAAEALLKPAVGGRSISDALAGLADQSPPAADLPEWVVGAARRSWFAPATILLVVAMALVTLVLYLDRDRPEPRDDWQPGPFDPPVQYAYIPQGAPCEEEITLPEEPPAEGLIQCADWKMVARYREGEQGRMDAAPAYEATCGDDGCAADMSLDDAASIVRTRGRESVVPLRVSADGHRIAYFSKARMRFVAWDLPSARMMDISPPLPPSGLMDVHRLDISPDGRMFAVVVEGARPSLLLADFATGRTSALPGYCGLLGMAKAGGAMAVLRDCPEEEDGVRATGTVVMLAADGSVTRRFRATSVDGLSPDGRRLAGVSAGDGKGAGQHLVVLDTRTGRVLRRFPLDPVPERSRITGRGWFGDGAYLVQAETPDTGESWGYYAVDVRTGRSRRVRDVGLTLGSEVAFGKVRGRG</sequence>
<evidence type="ECO:0000313" key="3">
    <source>
        <dbReference type="Proteomes" id="UP001595891"/>
    </source>
</evidence>
<proteinExistence type="predicted"/>
<keyword evidence="1" id="KW-1133">Transmembrane helix</keyword>
<dbReference type="RefSeq" id="WP_380707241.1">
    <property type="nucleotide sequence ID" value="NZ_JBHSFN010000013.1"/>
</dbReference>
<reference evidence="3" key="1">
    <citation type="journal article" date="2019" name="Int. J. Syst. Evol. Microbiol.">
        <title>The Global Catalogue of Microorganisms (GCM) 10K type strain sequencing project: providing services to taxonomists for standard genome sequencing and annotation.</title>
        <authorList>
            <consortium name="The Broad Institute Genomics Platform"/>
            <consortium name="The Broad Institute Genome Sequencing Center for Infectious Disease"/>
            <person name="Wu L."/>
            <person name="Ma J."/>
        </authorList>
    </citation>
    <scope>NUCLEOTIDE SEQUENCE [LARGE SCALE GENOMIC DNA]</scope>
    <source>
        <strain evidence="3">CCUG 49560</strain>
    </source>
</reference>
<comment type="caution">
    <text evidence="2">The sequence shown here is derived from an EMBL/GenBank/DDBJ whole genome shotgun (WGS) entry which is preliminary data.</text>
</comment>
<keyword evidence="1" id="KW-0812">Transmembrane</keyword>
<dbReference type="EMBL" id="JBHSFN010000013">
    <property type="protein sequence ID" value="MFC4588768.1"/>
    <property type="molecule type" value="Genomic_DNA"/>
</dbReference>
<dbReference type="Gene3D" id="1.10.10.10">
    <property type="entry name" value="Winged helix-like DNA-binding domain superfamily/Winged helix DNA-binding domain"/>
    <property type="match status" value="1"/>
</dbReference>
<organism evidence="2 3">
    <name type="scientific">Sphaerisporangium corydalis</name>
    <dbReference type="NCBI Taxonomy" id="1441875"/>
    <lineage>
        <taxon>Bacteria</taxon>
        <taxon>Bacillati</taxon>
        <taxon>Actinomycetota</taxon>
        <taxon>Actinomycetes</taxon>
        <taxon>Streptosporangiales</taxon>
        <taxon>Streptosporangiaceae</taxon>
        <taxon>Sphaerisporangium</taxon>
    </lineage>
</organism>
<feature type="transmembrane region" description="Helical" evidence="1">
    <location>
        <begin position="167"/>
        <end position="188"/>
    </location>
</feature>
<gene>
    <name evidence="2" type="ORF">ACFO8L_21950</name>
</gene>
<dbReference type="Proteomes" id="UP001595891">
    <property type="component" value="Unassembled WGS sequence"/>
</dbReference>
<accession>A0ABV9EH29</accession>
<protein>
    <recommendedName>
        <fullName evidence="4">RNA polymerase sigma factor 70 region 4 type 2 domain-containing protein</fullName>
    </recommendedName>
</protein>
<evidence type="ECO:0000313" key="2">
    <source>
        <dbReference type="EMBL" id="MFC4588768.1"/>
    </source>
</evidence>
<dbReference type="InterPro" id="IPR036388">
    <property type="entry name" value="WH-like_DNA-bd_sf"/>
</dbReference>
<dbReference type="Gene3D" id="2.120.10.30">
    <property type="entry name" value="TolB, C-terminal domain"/>
    <property type="match status" value="1"/>
</dbReference>
<dbReference type="SUPFAM" id="SSF82171">
    <property type="entry name" value="DPP6 N-terminal domain-like"/>
    <property type="match status" value="1"/>
</dbReference>